<accession>A0ABY6LXD5</accession>
<dbReference type="RefSeq" id="WP_264433306.1">
    <property type="nucleotide sequence ID" value="NZ_CP081495.1"/>
</dbReference>
<sequence length="199" mass="23060">MSSLYITQVCKIKGHKIVVNDTVVFEDETAPDLNSFFKNAYKSLGYDYAKFFKMDHLSKLTFLATEPILQNESDKNIALVFMNRAASLDTDLKHQKSIQNKQEYYPSPAVFVYTLPNICLGEVSIKHKLQTESCFFVSENFDAKLMYSYPEYLVQHKNVNKVLCGWIDVLENKYNAVVYLVEKQGEKIHSRNELDKLFI</sequence>
<evidence type="ECO:0000313" key="2">
    <source>
        <dbReference type="Proteomes" id="UP001163328"/>
    </source>
</evidence>
<dbReference type="EMBL" id="CP081495">
    <property type="protein sequence ID" value="UYW00995.1"/>
    <property type="molecule type" value="Genomic_DNA"/>
</dbReference>
<protein>
    <submittedName>
        <fullName evidence="1">3-oxoacyl-ACP synthase</fullName>
    </submittedName>
</protein>
<dbReference type="Proteomes" id="UP001163328">
    <property type="component" value="Chromosome"/>
</dbReference>
<reference evidence="1" key="1">
    <citation type="submission" date="2021-08" db="EMBL/GenBank/DDBJ databases">
        <title>Flavobacterium sp. strain CC-SYL302.</title>
        <authorList>
            <person name="Lin S.-Y."/>
            <person name="Lee T.-H."/>
            <person name="Young C.-C."/>
        </authorList>
    </citation>
    <scope>NUCLEOTIDE SEQUENCE</scope>
    <source>
        <strain evidence="1">CC-SYL302</strain>
    </source>
</reference>
<gene>
    <name evidence="1" type="ORF">K5I29_10920</name>
</gene>
<name>A0ABY6LXD5_9FLAO</name>
<evidence type="ECO:0000313" key="1">
    <source>
        <dbReference type="EMBL" id="UYW00995.1"/>
    </source>
</evidence>
<proteinExistence type="predicted"/>
<keyword evidence="2" id="KW-1185">Reference proteome</keyword>
<organism evidence="1 2">
    <name type="scientific">Flavobacterium agricola</name>
    <dbReference type="NCBI Taxonomy" id="2870839"/>
    <lineage>
        <taxon>Bacteria</taxon>
        <taxon>Pseudomonadati</taxon>
        <taxon>Bacteroidota</taxon>
        <taxon>Flavobacteriia</taxon>
        <taxon>Flavobacteriales</taxon>
        <taxon>Flavobacteriaceae</taxon>
        <taxon>Flavobacterium</taxon>
    </lineage>
</organism>